<keyword evidence="6" id="KW-1185">Reference proteome</keyword>
<dbReference type="EMBL" id="FNSQ01000005">
    <property type="protein sequence ID" value="SEB61773.1"/>
    <property type="molecule type" value="Genomic_DNA"/>
</dbReference>
<keyword evidence="1 5" id="KW-0489">Methyltransferase</keyword>
<sequence length="240" mass="26644">MTHDLSVRAVDARELMDDPDADIGMLERTYERFRLVNALVSHPGRLYRRDVRPRARRGPIRILDIGAGGGDVSRMIAARLRRDGLSAEITALDADERAIRWASDRDGGAGVTYRCAFAADLVAEGQEYDVVFSNHVLHHLTAPELHGLLRDSAALVREGGAVVHRDIARGRVAYALYGAVTWLLGGTLFRGSFIREDGLISIRRSYTTEELADAVPTGWSVRFGLPSRLELRWDARTARP</sequence>
<name>A0A1H4KTP6_9MICO</name>
<proteinExistence type="predicted"/>
<dbReference type="GO" id="GO:0032259">
    <property type="term" value="P:methylation"/>
    <property type="evidence" value="ECO:0007669"/>
    <property type="project" value="UniProtKB-KW"/>
</dbReference>
<evidence type="ECO:0000256" key="1">
    <source>
        <dbReference type="ARBA" id="ARBA00022603"/>
    </source>
</evidence>
<dbReference type="AlphaFoldDB" id="A0A1H4KTP6"/>
<dbReference type="PANTHER" id="PTHR43464:SF19">
    <property type="entry name" value="UBIQUINONE BIOSYNTHESIS O-METHYLTRANSFERASE, MITOCHONDRIAL"/>
    <property type="match status" value="1"/>
</dbReference>
<dbReference type="NCBIfam" id="NF004851">
    <property type="entry name" value="PRK06202.1"/>
    <property type="match status" value="1"/>
</dbReference>
<dbReference type="Pfam" id="PF13649">
    <property type="entry name" value="Methyltransf_25"/>
    <property type="match status" value="1"/>
</dbReference>
<accession>A0A1H4KTP6</accession>
<dbReference type="PANTHER" id="PTHR43464">
    <property type="entry name" value="METHYLTRANSFERASE"/>
    <property type="match status" value="1"/>
</dbReference>
<dbReference type="OrthoDB" id="9800454at2"/>
<dbReference type="InterPro" id="IPR029063">
    <property type="entry name" value="SAM-dependent_MTases_sf"/>
</dbReference>
<evidence type="ECO:0000313" key="5">
    <source>
        <dbReference type="EMBL" id="SEB61773.1"/>
    </source>
</evidence>
<reference evidence="6" key="1">
    <citation type="submission" date="2016-10" db="EMBL/GenBank/DDBJ databases">
        <authorList>
            <person name="Varghese N."/>
            <person name="Submissions S."/>
        </authorList>
    </citation>
    <scope>NUCLEOTIDE SEQUENCE [LARGE SCALE GENOMIC DNA]</scope>
    <source>
        <strain evidence="6">DSM 16089</strain>
    </source>
</reference>
<dbReference type="SUPFAM" id="SSF53335">
    <property type="entry name" value="S-adenosyl-L-methionine-dependent methyltransferases"/>
    <property type="match status" value="1"/>
</dbReference>
<protein>
    <submittedName>
        <fullName evidence="5">2-polyprenyl-3-methyl-5-hydroxy-6-metoxy-1,4-benzoquinol methylase</fullName>
    </submittedName>
</protein>
<keyword evidence="2" id="KW-0808">Transferase</keyword>
<dbReference type="Proteomes" id="UP000183750">
    <property type="component" value="Unassembled WGS sequence"/>
</dbReference>
<dbReference type="Gene3D" id="3.40.50.150">
    <property type="entry name" value="Vaccinia Virus protein VP39"/>
    <property type="match status" value="1"/>
</dbReference>
<evidence type="ECO:0000256" key="3">
    <source>
        <dbReference type="ARBA" id="ARBA00022691"/>
    </source>
</evidence>
<keyword evidence="3" id="KW-0949">S-adenosyl-L-methionine</keyword>
<gene>
    <name evidence="5" type="ORF">SAMN04489807_1538</name>
</gene>
<dbReference type="InterPro" id="IPR041698">
    <property type="entry name" value="Methyltransf_25"/>
</dbReference>
<evidence type="ECO:0000259" key="4">
    <source>
        <dbReference type="Pfam" id="PF13649"/>
    </source>
</evidence>
<dbReference type="GO" id="GO:0008168">
    <property type="term" value="F:methyltransferase activity"/>
    <property type="evidence" value="ECO:0007669"/>
    <property type="project" value="UniProtKB-KW"/>
</dbReference>
<feature type="domain" description="Methyltransferase" evidence="4">
    <location>
        <begin position="62"/>
        <end position="160"/>
    </location>
</feature>
<dbReference type="CDD" id="cd02440">
    <property type="entry name" value="AdoMet_MTases"/>
    <property type="match status" value="1"/>
</dbReference>
<organism evidence="5 6">
    <name type="scientific">Microbacterium hydrocarbonoxydans</name>
    <dbReference type="NCBI Taxonomy" id="273678"/>
    <lineage>
        <taxon>Bacteria</taxon>
        <taxon>Bacillati</taxon>
        <taxon>Actinomycetota</taxon>
        <taxon>Actinomycetes</taxon>
        <taxon>Micrococcales</taxon>
        <taxon>Microbacteriaceae</taxon>
        <taxon>Microbacterium</taxon>
    </lineage>
</organism>
<evidence type="ECO:0000256" key="2">
    <source>
        <dbReference type="ARBA" id="ARBA00022679"/>
    </source>
</evidence>
<evidence type="ECO:0000313" key="6">
    <source>
        <dbReference type="Proteomes" id="UP000183750"/>
    </source>
</evidence>